<dbReference type="Proteomes" id="UP000435036">
    <property type="component" value="Unassembled WGS sequence"/>
</dbReference>
<dbReference type="EMBL" id="WSQA01000001">
    <property type="protein sequence ID" value="MVZ60600.1"/>
    <property type="molecule type" value="Genomic_DNA"/>
</dbReference>
<dbReference type="PANTHER" id="PTHR43695">
    <property type="entry name" value="PUTATIVE (AFU_ORTHOLOGUE AFUA_2G17250)-RELATED"/>
    <property type="match status" value="1"/>
</dbReference>
<dbReference type="SUPFAM" id="SSF52266">
    <property type="entry name" value="SGNH hydrolase"/>
    <property type="match status" value="1"/>
</dbReference>
<evidence type="ECO:0000256" key="2">
    <source>
        <dbReference type="ARBA" id="ARBA00022801"/>
    </source>
</evidence>
<dbReference type="RefSeq" id="WP_160367239.1">
    <property type="nucleotide sequence ID" value="NZ_WSQA01000001.1"/>
</dbReference>
<comment type="similarity">
    <text evidence="1">Belongs to the 'GDSL' lipolytic enzyme family.</text>
</comment>
<dbReference type="Gene3D" id="3.40.50.1110">
    <property type="entry name" value="SGNH hydrolase"/>
    <property type="match status" value="1"/>
</dbReference>
<protein>
    <submittedName>
        <fullName evidence="4">Lysophospholipase</fullName>
    </submittedName>
</protein>
<gene>
    <name evidence="4" type="ORF">GQF63_01060</name>
</gene>
<keyword evidence="5" id="KW-1185">Reference proteome</keyword>
<evidence type="ECO:0000313" key="4">
    <source>
        <dbReference type="EMBL" id="MVZ60600.1"/>
    </source>
</evidence>
<dbReference type="PANTHER" id="PTHR43695:SF1">
    <property type="entry name" value="RHAMNOGALACTURONAN ACETYLESTERASE"/>
    <property type="match status" value="1"/>
</dbReference>
<accession>A0A6N8KT41</accession>
<evidence type="ECO:0000313" key="5">
    <source>
        <dbReference type="Proteomes" id="UP000435036"/>
    </source>
</evidence>
<evidence type="ECO:0000259" key="3">
    <source>
        <dbReference type="Pfam" id="PF13472"/>
    </source>
</evidence>
<name>A0A6N8KT41_9SPHI</name>
<dbReference type="GO" id="GO:0016788">
    <property type="term" value="F:hydrolase activity, acting on ester bonds"/>
    <property type="evidence" value="ECO:0007669"/>
    <property type="project" value="UniProtKB-ARBA"/>
</dbReference>
<comment type="caution">
    <text evidence="4">The sequence shown here is derived from an EMBL/GenBank/DDBJ whole genome shotgun (WGS) entry which is preliminary data.</text>
</comment>
<dbReference type="InterPro" id="IPR036514">
    <property type="entry name" value="SGNH_hydro_sf"/>
</dbReference>
<dbReference type="AlphaFoldDB" id="A0A6N8KT41"/>
<reference evidence="4 5" key="1">
    <citation type="submission" date="2019-12" db="EMBL/GenBank/DDBJ databases">
        <authorList>
            <person name="Dong K."/>
        </authorList>
    </citation>
    <scope>NUCLEOTIDE SEQUENCE [LARGE SCALE GENOMIC DNA]</scope>
    <source>
        <strain evidence="4 5">JCM 31225</strain>
    </source>
</reference>
<proteinExistence type="inferred from homology"/>
<feature type="domain" description="SGNH hydrolase-type esterase" evidence="3">
    <location>
        <begin position="26"/>
        <end position="203"/>
    </location>
</feature>
<keyword evidence="2" id="KW-0378">Hydrolase</keyword>
<dbReference type="InterPro" id="IPR037459">
    <property type="entry name" value="RhgT-like"/>
</dbReference>
<dbReference type="OrthoDB" id="9807041at2"/>
<evidence type="ECO:0000256" key="1">
    <source>
        <dbReference type="ARBA" id="ARBA00008668"/>
    </source>
</evidence>
<organism evidence="4 5">
    <name type="scientific">Sphingobacterium humi</name>
    <dbReference type="NCBI Taxonomy" id="1796905"/>
    <lineage>
        <taxon>Bacteria</taxon>
        <taxon>Pseudomonadati</taxon>
        <taxon>Bacteroidota</taxon>
        <taxon>Sphingobacteriia</taxon>
        <taxon>Sphingobacteriales</taxon>
        <taxon>Sphingobacteriaceae</taxon>
        <taxon>Sphingobacterium</taxon>
    </lineage>
</organism>
<dbReference type="InterPro" id="IPR013830">
    <property type="entry name" value="SGNH_hydro"/>
</dbReference>
<sequence length="255" mass="28498">MPLKLVYILFAFLFMQPSPRQKLIIIGDSTVRNGQGKGSNGQWGWGSFLPDHLDTNRIAVLNKAMGGTSTRTYYNNPALWQRVLAEINRGDVVLIQFGHNDGSPIVDTSRARGSIPGNGDSYQEVYNPILKQKQMVYSYGFYLRRFVKDIHAKGGKAIILSPVPRNNWKASKIVRNDYAKWAEEAAKQAHAGFVPFQEILAQGYEQEGQERVAQQFFGTSDATHTLADGAKFNAKTLADYLQQHPELGLAPLIKK</sequence>
<dbReference type="Pfam" id="PF13472">
    <property type="entry name" value="Lipase_GDSL_2"/>
    <property type="match status" value="1"/>
</dbReference>